<gene>
    <name evidence="9" type="ORF">ACFSE6_12660</name>
</gene>
<name>A0ABW4L880_9MICO</name>
<dbReference type="Proteomes" id="UP001597277">
    <property type="component" value="Unassembled WGS sequence"/>
</dbReference>
<evidence type="ECO:0000313" key="9">
    <source>
        <dbReference type="EMBL" id="MFD1718692.1"/>
    </source>
</evidence>
<comment type="caution">
    <text evidence="9">The sequence shown here is derived from an EMBL/GenBank/DDBJ whole genome shotgun (WGS) entry which is preliminary data.</text>
</comment>
<protein>
    <submittedName>
        <fullName evidence="9">Carbohydrate ABC transporter permease</fullName>
    </submittedName>
</protein>
<dbReference type="Gene3D" id="1.10.3720.10">
    <property type="entry name" value="MetI-like"/>
    <property type="match status" value="1"/>
</dbReference>
<keyword evidence="2 7" id="KW-0813">Transport</keyword>
<evidence type="ECO:0000256" key="1">
    <source>
        <dbReference type="ARBA" id="ARBA00004651"/>
    </source>
</evidence>
<dbReference type="InterPro" id="IPR000515">
    <property type="entry name" value="MetI-like"/>
</dbReference>
<evidence type="ECO:0000256" key="7">
    <source>
        <dbReference type="RuleBase" id="RU363032"/>
    </source>
</evidence>
<reference evidence="10" key="1">
    <citation type="journal article" date="2019" name="Int. J. Syst. Evol. Microbiol.">
        <title>The Global Catalogue of Microorganisms (GCM) 10K type strain sequencing project: providing services to taxonomists for standard genome sequencing and annotation.</title>
        <authorList>
            <consortium name="The Broad Institute Genomics Platform"/>
            <consortium name="The Broad Institute Genome Sequencing Center for Infectious Disease"/>
            <person name="Wu L."/>
            <person name="Ma J."/>
        </authorList>
    </citation>
    <scope>NUCLEOTIDE SEQUENCE [LARGE SCALE GENOMIC DNA]</scope>
    <source>
        <strain evidence="10">JCM 17130</strain>
    </source>
</reference>
<keyword evidence="6 7" id="KW-0472">Membrane</keyword>
<comment type="subcellular location">
    <subcellularLocation>
        <location evidence="1 7">Cell membrane</location>
        <topology evidence="1 7">Multi-pass membrane protein</topology>
    </subcellularLocation>
</comment>
<evidence type="ECO:0000256" key="2">
    <source>
        <dbReference type="ARBA" id="ARBA00022448"/>
    </source>
</evidence>
<dbReference type="PANTHER" id="PTHR43744:SF8">
    <property type="entry name" value="SN-GLYCEROL-3-PHOSPHATE TRANSPORT SYSTEM PERMEASE PROTEIN UGPE"/>
    <property type="match status" value="1"/>
</dbReference>
<dbReference type="Pfam" id="PF00528">
    <property type="entry name" value="BPD_transp_1"/>
    <property type="match status" value="1"/>
</dbReference>
<evidence type="ECO:0000259" key="8">
    <source>
        <dbReference type="PROSITE" id="PS50928"/>
    </source>
</evidence>
<keyword evidence="10" id="KW-1185">Reference proteome</keyword>
<evidence type="ECO:0000256" key="4">
    <source>
        <dbReference type="ARBA" id="ARBA00022692"/>
    </source>
</evidence>
<feature type="transmembrane region" description="Helical" evidence="7">
    <location>
        <begin position="180"/>
        <end position="205"/>
    </location>
</feature>
<feature type="transmembrane region" description="Helical" evidence="7">
    <location>
        <begin position="67"/>
        <end position="93"/>
    </location>
</feature>
<feature type="domain" description="ABC transmembrane type-1" evidence="8">
    <location>
        <begin position="68"/>
        <end position="259"/>
    </location>
</feature>
<dbReference type="PROSITE" id="PS50928">
    <property type="entry name" value="ABC_TM1"/>
    <property type="match status" value="1"/>
</dbReference>
<dbReference type="EMBL" id="JBHUEE010000006">
    <property type="protein sequence ID" value="MFD1718692.1"/>
    <property type="molecule type" value="Genomic_DNA"/>
</dbReference>
<keyword evidence="5 7" id="KW-1133">Transmembrane helix</keyword>
<proteinExistence type="inferred from homology"/>
<dbReference type="PANTHER" id="PTHR43744">
    <property type="entry name" value="ABC TRANSPORTER PERMEASE PROTEIN MG189-RELATED-RELATED"/>
    <property type="match status" value="1"/>
</dbReference>
<feature type="transmembrane region" description="Helical" evidence="7">
    <location>
        <begin position="9"/>
        <end position="29"/>
    </location>
</feature>
<comment type="similarity">
    <text evidence="7">Belongs to the binding-protein-dependent transport system permease family.</text>
</comment>
<dbReference type="SUPFAM" id="SSF161098">
    <property type="entry name" value="MetI-like"/>
    <property type="match status" value="1"/>
</dbReference>
<dbReference type="CDD" id="cd06261">
    <property type="entry name" value="TM_PBP2"/>
    <property type="match status" value="1"/>
</dbReference>
<organism evidence="9 10">
    <name type="scientific">Georgenia deserti</name>
    <dbReference type="NCBI Taxonomy" id="2093781"/>
    <lineage>
        <taxon>Bacteria</taxon>
        <taxon>Bacillati</taxon>
        <taxon>Actinomycetota</taxon>
        <taxon>Actinomycetes</taxon>
        <taxon>Micrococcales</taxon>
        <taxon>Bogoriellaceae</taxon>
        <taxon>Georgenia</taxon>
    </lineage>
</organism>
<evidence type="ECO:0000256" key="5">
    <source>
        <dbReference type="ARBA" id="ARBA00022989"/>
    </source>
</evidence>
<dbReference type="InterPro" id="IPR035906">
    <property type="entry name" value="MetI-like_sf"/>
</dbReference>
<feature type="transmembrane region" description="Helical" evidence="7">
    <location>
        <begin position="238"/>
        <end position="259"/>
    </location>
</feature>
<feature type="transmembrane region" description="Helical" evidence="7">
    <location>
        <begin position="105"/>
        <end position="125"/>
    </location>
</feature>
<dbReference type="RefSeq" id="WP_388007479.1">
    <property type="nucleotide sequence ID" value="NZ_JBHUEE010000006.1"/>
</dbReference>
<evidence type="ECO:0000256" key="6">
    <source>
        <dbReference type="ARBA" id="ARBA00023136"/>
    </source>
</evidence>
<evidence type="ECO:0000313" key="10">
    <source>
        <dbReference type="Proteomes" id="UP001597277"/>
    </source>
</evidence>
<sequence>MRSSSVRTSLVVVVALIVGVTLVPFMWAITSAFKNDTEIFGDALGLPGTWRWENFVTVWTDGNFSTYFVNSALIAVAATLLTVAVTTPAGYVFGKLVTGRGRNLFYVYLLVMTLPVEAIMVPTFYQLREFSLVDSRLGITLVLVATGIPIGVFITRNFFRDLPSELMESARTEGAGDWRIFHTIMLPLAKPPVLAVAVFSFLGAWNEYQLAVLLLLSEENRTIPLGLAQFQGQHSADYGALFAGIVLAMIPSIVVYLVLQRSFTRGLVAGALK</sequence>
<feature type="transmembrane region" description="Helical" evidence="7">
    <location>
        <begin position="137"/>
        <end position="159"/>
    </location>
</feature>
<keyword evidence="3" id="KW-1003">Cell membrane</keyword>
<evidence type="ECO:0000256" key="3">
    <source>
        <dbReference type="ARBA" id="ARBA00022475"/>
    </source>
</evidence>
<accession>A0ABW4L880</accession>
<keyword evidence="4 7" id="KW-0812">Transmembrane</keyword>